<organism evidence="3 4">
    <name type="scientific">Micromonospora viridifaciens</name>
    <dbReference type="NCBI Taxonomy" id="1881"/>
    <lineage>
        <taxon>Bacteria</taxon>
        <taxon>Bacillati</taxon>
        <taxon>Actinomycetota</taxon>
        <taxon>Actinomycetes</taxon>
        <taxon>Micromonosporales</taxon>
        <taxon>Micromonosporaceae</taxon>
        <taxon>Micromonospora</taxon>
    </lineage>
</organism>
<reference evidence="4" key="1">
    <citation type="submission" date="2016-06" db="EMBL/GenBank/DDBJ databases">
        <authorList>
            <person name="Varghese N."/>
            <person name="Submissions Spin"/>
        </authorList>
    </citation>
    <scope>NUCLEOTIDE SEQUENCE [LARGE SCALE GENOMIC DNA]</scope>
    <source>
        <strain evidence="4">DSM 43909</strain>
    </source>
</reference>
<evidence type="ECO:0000313" key="4">
    <source>
        <dbReference type="Proteomes" id="UP000198242"/>
    </source>
</evidence>
<evidence type="ECO:0000256" key="1">
    <source>
        <dbReference type="SAM" id="MobiDB-lite"/>
    </source>
</evidence>
<keyword evidence="4" id="KW-1185">Reference proteome</keyword>
<proteinExistence type="predicted"/>
<dbReference type="OrthoDB" id="4307068at2"/>
<evidence type="ECO:0008006" key="5">
    <source>
        <dbReference type="Google" id="ProtNLM"/>
    </source>
</evidence>
<evidence type="ECO:0000313" key="3">
    <source>
        <dbReference type="EMBL" id="SCF35471.1"/>
    </source>
</evidence>
<keyword evidence="2" id="KW-0732">Signal</keyword>
<dbReference type="AlphaFoldDB" id="A0A1C4ZRR9"/>
<dbReference type="Proteomes" id="UP000198242">
    <property type="component" value="Chromosome I"/>
</dbReference>
<accession>A0A1C4ZRR9</accession>
<dbReference type="PROSITE" id="PS51257">
    <property type="entry name" value="PROKAR_LIPOPROTEIN"/>
    <property type="match status" value="1"/>
</dbReference>
<dbReference type="EMBL" id="LT607411">
    <property type="protein sequence ID" value="SCF35471.1"/>
    <property type="molecule type" value="Genomic_DNA"/>
</dbReference>
<name>A0A1C4ZRR9_MICVI</name>
<sequence length="351" mass="35757">MRRSLAVLCLPLLVAAGCAQPGSEPVGPVVTPVPGDPRSEAFHLRAAEVADAWRPDETWRSGYVPLQDATVLTGDPGFTEETKVAFSSGWYREQIELPTATPADGAVRFPDGTLRVPLISAAEAYAQLDRGDPPPCDGRPAVPPAGPSVGPSAVLPPAERPVGPSAVPPVGPPGQPGGGPTIEPGPDGWVATHAATPCIPLTVTAVQLGSASVRTSRGVAEVPAWLFTVAELRVPVARLAVASRAVGAVPEGVAPARPVPDGVVTVMSLDAVDGARLDFRVGLGACDTGLTPLVLERDDVVVLGAGVTRSTGPCTQQLVLKPTSVTLKAPLGDRVVLDVGSGAPLRLGQAP</sequence>
<feature type="compositionally biased region" description="Pro residues" evidence="1">
    <location>
        <begin position="133"/>
        <end position="146"/>
    </location>
</feature>
<feature type="chain" id="PRO_5008710498" description="Lipoprotein" evidence="2">
    <location>
        <begin position="20"/>
        <end position="351"/>
    </location>
</feature>
<feature type="signal peptide" evidence="2">
    <location>
        <begin position="1"/>
        <end position="19"/>
    </location>
</feature>
<dbReference type="RefSeq" id="WP_089009214.1">
    <property type="nucleotide sequence ID" value="NZ_LT607411.1"/>
</dbReference>
<protein>
    <recommendedName>
        <fullName evidence="5">Lipoprotein</fullName>
    </recommendedName>
</protein>
<feature type="compositionally biased region" description="Pro residues" evidence="1">
    <location>
        <begin position="166"/>
        <end position="175"/>
    </location>
</feature>
<gene>
    <name evidence="3" type="ORF">GA0074695_5987</name>
</gene>
<evidence type="ECO:0000256" key="2">
    <source>
        <dbReference type="SAM" id="SignalP"/>
    </source>
</evidence>
<feature type="region of interest" description="Disordered" evidence="1">
    <location>
        <begin position="128"/>
        <end position="185"/>
    </location>
</feature>